<dbReference type="PANTHER" id="PTHR44051:SF9">
    <property type="entry name" value="GLUTATHIONE S-TRANSFERASE 1"/>
    <property type="match status" value="1"/>
</dbReference>
<dbReference type="PROSITE" id="PS50404">
    <property type="entry name" value="GST_NTER"/>
    <property type="match status" value="1"/>
</dbReference>
<dbReference type="InParanoid" id="G2QC17"/>
<evidence type="ECO:0000256" key="1">
    <source>
        <dbReference type="ARBA" id="ARBA00007409"/>
    </source>
</evidence>
<dbReference type="STRING" id="573729.G2QC17"/>
<dbReference type="PANTHER" id="PTHR44051">
    <property type="entry name" value="GLUTATHIONE S-TRANSFERASE-RELATED"/>
    <property type="match status" value="1"/>
</dbReference>
<dbReference type="RefSeq" id="XP_003662489.1">
    <property type="nucleotide sequence ID" value="XM_003662441.1"/>
</dbReference>
<dbReference type="InterPro" id="IPR004045">
    <property type="entry name" value="Glutathione_S-Trfase_N"/>
</dbReference>
<dbReference type="AlphaFoldDB" id="G2QC17"/>
<dbReference type="HOGENOM" id="CLU_011226_15_0_1"/>
<dbReference type="SFLD" id="SFLDS00019">
    <property type="entry name" value="Glutathione_Transferase_(cytos"/>
    <property type="match status" value="1"/>
</dbReference>
<dbReference type="CDD" id="cd03189">
    <property type="entry name" value="GST_C_GTT1_like"/>
    <property type="match status" value="1"/>
</dbReference>
<dbReference type="eggNOG" id="KOG0867">
    <property type="taxonomic scope" value="Eukaryota"/>
</dbReference>
<dbReference type="InterPro" id="IPR040079">
    <property type="entry name" value="Glutathione_S-Trfase"/>
</dbReference>
<accession>G2QC17</accession>
<keyword evidence="5" id="KW-1185">Reference proteome</keyword>
<protein>
    <recommendedName>
        <fullName evidence="6">Glutathione S-transferase</fullName>
    </recommendedName>
</protein>
<dbReference type="InterPro" id="IPR010987">
    <property type="entry name" value="Glutathione-S-Trfase_C-like"/>
</dbReference>
<dbReference type="Pfam" id="PF13410">
    <property type="entry name" value="GST_C_2"/>
    <property type="match status" value="1"/>
</dbReference>
<dbReference type="PROSITE" id="PS50405">
    <property type="entry name" value="GST_CTER"/>
    <property type="match status" value="1"/>
</dbReference>
<dbReference type="SUPFAM" id="SSF47616">
    <property type="entry name" value="GST C-terminal domain-like"/>
    <property type="match status" value="1"/>
</dbReference>
<dbReference type="Gene3D" id="1.20.1050.10">
    <property type="match status" value="1"/>
</dbReference>
<dbReference type="CDD" id="cd03046">
    <property type="entry name" value="GST_N_GTT1_like"/>
    <property type="match status" value="1"/>
</dbReference>
<dbReference type="VEuPathDB" id="FungiDB:MYCTH_2303157"/>
<dbReference type="SUPFAM" id="SSF52833">
    <property type="entry name" value="Thioredoxin-like"/>
    <property type="match status" value="1"/>
</dbReference>
<evidence type="ECO:0008006" key="6">
    <source>
        <dbReference type="Google" id="ProtNLM"/>
    </source>
</evidence>
<feature type="domain" description="GST N-terminal" evidence="2">
    <location>
        <begin position="9"/>
        <end position="104"/>
    </location>
</feature>
<evidence type="ECO:0000259" key="2">
    <source>
        <dbReference type="PROSITE" id="PS50404"/>
    </source>
</evidence>
<dbReference type="Pfam" id="PF13409">
    <property type="entry name" value="GST_N_2"/>
    <property type="match status" value="1"/>
</dbReference>
<dbReference type="KEGG" id="mtm:MYCTH_2303157"/>
<feature type="domain" description="GST C-terminal" evidence="3">
    <location>
        <begin position="122"/>
        <end position="273"/>
    </location>
</feature>
<evidence type="ECO:0000259" key="3">
    <source>
        <dbReference type="PROSITE" id="PS50405"/>
    </source>
</evidence>
<dbReference type="EMBL" id="CP003004">
    <property type="protein sequence ID" value="AEO57244.1"/>
    <property type="molecule type" value="Genomic_DNA"/>
</dbReference>
<dbReference type="FunCoup" id="G2QC17">
    <property type="interactions" value="99"/>
</dbReference>
<dbReference type="InterPro" id="IPR036282">
    <property type="entry name" value="Glutathione-S-Trfase_C_sf"/>
</dbReference>
<reference evidence="4 5" key="1">
    <citation type="journal article" date="2011" name="Nat. Biotechnol.">
        <title>Comparative genomic analysis of the thermophilic biomass-degrading fungi Myceliophthora thermophila and Thielavia terrestris.</title>
        <authorList>
            <person name="Berka R.M."/>
            <person name="Grigoriev I.V."/>
            <person name="Otillar R."/>
            <person name="Salamov A."/>
            <person name="Grimwood J."/>
            <person name="Reid I."/>
            <person name="Ishmael N."/>
            <person name="John T."/>
            <person name="Darmond C."/>
            <person name="Moisan M.-C."/>
            <person name="Henrissat B."/>
            <person name="Coutinho P.M."/>
            <person name="Lombard V."/>
            <person name="Natvig D.O."/>
            <person name="Lindquist E."/>
            <person name="Schmutz J."/>
            <person name="Lucas S."/>
            <person name="Harris P."/>
            <person name="Powlowski J."/>
            <person name="Bellemare A."/>
            <person name="Taylor D."/>
            <person name="Butler G."/>
            <person name="de Vries R.P."/>
            <person name="Allijn I.E."/>
            <person name="van den Brink J."/>
            <person name="Ushinsky S."/>
            <person name="Storms R."/>
            <person name="Powell A.J."/>
            <person name="Paulsen I.T."/>
            <person name="Elbourne L.D.H."/>
            <person name="Baker S.E."/>
            <person name="Magnuson J."/>
            <person name="LaBoissiere S."/>
            <person name="Clutterbuck A.J."/>
            <person name="Martinez D."/>
            <person name="Wogulis M."/>
            <person name="de Leon A.L."/>
            <person name="Rey M.W."/>
            <person name="Tsang A."/>
        </authorList>
    </citation>
    <scope>NUCLEOTIDE SEQUENCE [LARGE SCALE GENOMIC DNA]</scope>
    <source>
        <strain evidence="5">ATCC 42464 / BCRC 31852 / DSM 1799</strain>
    </source>
</reference>
<dbReference type="InterPro" id="IPR036249">
    <property type="entry name" value="Thioredoxin-like_sf"/>
</dbReference>
<evidence type="ECO:0000313" key="5">
    <source>
        <dbReference type="Proteomes" id="UP000007322"/>
    </source>
</evidence>
<gene>
    <name evidence="4" type="ORF">MYCTH_2303157</name>
</gene>
<proteinExistence type="inferred from homology"/>
<dbReference type="Gene3D" id="3.40.30.10">
    <property type="entry name" value="Glutaredoxin"/>
    <property type="match status" value="1"/>
</dbReference>
<dbReference type="Proteomes" id="UP000007322">
    <property type="component" value="Chromosome 3"/>
</dbReference>
<dbReference type="GeneID" id="11512550"/>
<sequence length="273" mass="30786">MVSQATSAQPKITLYWLNDSRAQRIAWLLEELGLEYNVKVFYRDADMLAPDELRKVHPLGKSPLVSIALPDDHPADPAKQEKHLVLAESGLIVQYLTEHLGRDTSLAPKRYRDGREGQLGGETDEWMRYQYYLHYPEGSLMPPLVLGLVMRILHGPKVPFFIRPITSSVVDKLFAVYLGPEIANHLAFLESQLETSPGNGQYLCGPSLTAADILMSYPLQAAKQRFAQVTAGKGKGTLGDNFPKVWAYLKRLEEEPGFKRAEARIKQELEKKR</sequence>
<dbReference type="OrthoDB" id="2309723at2759"/>
<evidence type="ECO:0000313" key="4">
    <source>
        <dbReference type="EMBL" id="AEO57244.1"/>
    </source>
</evidence>
<dbReference type="SFLD" id="SFLDG00358">
    <property type="entry name" value="Main_(cytGST)"/>
    <property type="match status" value="1"/>
</dbReference>
<comment type="similarity">
    <text evidence="1">Belongs to the GST superfamily.</text>
</comment>
<dbReference type="OMA" id="GYYIHEY"/>
<organism evidence="4 5">
    <name type="scientific">Thermothelomyces thermophilus (strain ATCC 42464 / BCRC 31852 / DSM 1799)</name>
    <name type="common">Sporotrichum thermophile</name>
    <dbReference type="NCBI Taxonomy" id="573729"/>
    <lineage>
        <taxon>Eukaryota</taxon>
        <taxon>Fungi</taxon>
        <taxon>Dikarya</taxon>
        <taxon>Ascomycota</taxon>
        <taxon>Pezizomycotina</taxon>
        <taxon>Sordariomycetes</taxon>
        <taxon>Sordariomycetidae</taxon>
        <taxon>Sordariales</taxon>
        <taxon>Chaetomiaceae</taxon>
        <taxon>Thermothelomyces</taxon>
    </lineage>
</organism>
<name>G2QC17_THET4</name>